<keyword evidence="2" id="KW-1185">Reference proteome</keyword>
<evidence type="ECO:0000313" key="2">
    <source>
        <dbReference type="Proteomes" id="UP000580344"/>
    </source>
</evidence>
<organism evidence="1 2">
    <name type="scientific">Empedobacter stercoris</name>
    <dbReference type="NCBI Taxonomy" id="1628248"/>
    <lineage>
        <taxon>Bacteria</taxon>
        <taxon>Pseudomonadati</taxon>
        <taxon>Bacteroidota</taxon>
        <taxon>Flavobacteriia</taxon>
        <taxon>Flavobacteriales</taxon>
        <taxon>Weeksellaceae</taxon>
        <taxon>Empedobacter</taxon>
    </lineage>
</organism>
<protein>
    <submittedName>
        <fullName evidence="1">Uncharacterized protein</fullName>
    </submittedName>
</protein>
<dbReference type="RefSeq" id="WP_171623257.1">
    <property type="nucleotide sequence ID" value="NZ_CBCRZD010000001.1"/>
</dbReference>
<dbReference type="Proteomes" id="UP000580344">
    <property type="component" value="Unassembled WGS sequence"/>
</dbReference>
<gene>
    <name evidence="1" type="ORF">HMH06_08990</name>
</gene>
<comment type="caution">
    <text evidence="1">The sequence shown here is derived from an EMBL/GenBank/DDBJ whole genome shotgun (WGS) entry which is preliminary data.</text>
</comment>
<dbReference type="EMBL" id="JABFOQ010000019">
    <property type="protein sequence ID" value="NOJ75962.1"/>
    <property type="molecule type" value="Genomic_DNA"/>
</dbReference>
<proteinExistence type="predicted"/>
<sequence>MKNYKKLLDKSICLILENTNKENDIQVLYGKVLIDINDSYYFTDDKSEINLTLEKEDLENAKEITSADKKEHEIFKNSDYSIWIIVNIIEIDEATNDMKKTNMKWE</sequence>
<name>A0ABX1WN64_9FLAO</name>
<accession>A0ABX1WN64</accession>
<reference evidence="1 2" key="1">
    <citation type="submission" date="2020-05" db="EMBL/GenBank/DDBJ databases">
        <title>Tigecycline resistant gene in Empedobacter stercoris.</title>
        <authorList>
            <person name="Chen Y."/>
            <person name="Cheng Y."/>
            <person name="Zhou K."/>
        </authorList>
    </citation>
    <scope>NUCLEOTIDE SEQUENCE [LARGE SCALE GENOMIC DNA]</scope>
    <source>
        <strain evidence="1 2">ES202</strain>
    </source>
</reference>
<evidence type="ECO:0000313" key="1">
    <source>
        <dbReference type="EMBL" id="NOJ75962.1"/>
    </source>
</evidence>